<keyword evidence="5 6" id="KW-0233">DNA recombination</keyword>
<dbReference type="GO" id="GO:0006313">
    <property type="term" value="P:DNA transposition"/>
    <property type="evidence" value="ECO:0007669"/>
    <property type="project" value="UniProtKB-UniRule"/>
</dbReference>
<accession>A0A135W295</accession>
<sequence length="141" mass="16139">MKIISYRFDGIVFKVGENSKVINNNVYLAVGLNGDGRKEVLRMWLGKIESSAFWMGVSTDLKAHGVEDILITAIDNLKGISHYPFCFPKSQTQICVVNQIRNACKYAVWKDRKKFPADMKQIISKHLEKLSTLMENHNLYD</sequence>
<reference evidence="8" key="1">
    <citation type="submission" date="2015-12" db="EMBL/GenBank/DDBJ databases">
        <title>Genome sequence of a biocontrol rhizobacterium Chryseobacterium kwangjuense strain KJ1R5 isolated from pepper (Capsicum annuum L.).</title>
        <authorList>
            <person name="Jeong J.-J."/>
            <person name="Park H."/>
            <person name="Mannaa M."/>
            <person name="Sang M.K."/>
            <person name="Choi I.-G."/>
            <person name="Kim K.D."/>
        </authorList>
    </citation>
    <scope>NUCLEOTIDE SEQUENCE [LARGE SCALE GENOMIC DNA]</scope>
    <source>
        <strain evidence="8">KJ1R5</strain>
    </source>
</reference>
<keyword evidence="6" id="KW-0814">Transposable element</keyword>
<reference evidence="7 8" key="2">
    <citation type="journal article" date="2016" name="Genome Announc.">
        <title>Draft Genome Sequence of a Biocontrol Rhizobacterium, Chryseobacterium kwangjuense Strain KJ1R5, Isolated from Pepper (Capsicum annuum).</title>
        <authorList>
            <person name="Jeong J.J."/>
            <person name="Park H."/>
            <person name="Park B.H."/>
            <person name="Mannaa M."/>
            <person name="Sang M.K."/>
            <person name="Choi I.G."/>
            <person name="Kim K.D."/>
        </authorList>
    </citation>
    <scope>NUCLEOTIDE SEQUENCE [LARGE SCALE GENOMIC DNA]</scope>
    <source>
        <strain evidence="7 8">KJ1R5</strain>
    </source>
</reference>
<dbReference type="PANTHER" id="PTHR33217">
    <property type="entry name" value="TRANSPOSASE FOR INSERTION SEQUENCE ELEMENT IS1081"/>
    <property type="match status" value="1"/>
</dbReference>
<dbReference type="InterPro" id="IPR001207">
    <property type="entry name" value="Transposase_mutator"/>
</dbReference>
<evidence type="ECO:0000313" key="7">
    <source>
        <dbReference type="EMBL" id="KXH79027.1"/>
    </source>
</evidence>
<comment type="caution">
    <text evidence="7">The sequence shown here is derived from an EMBL/GenBank/DDBJ whole genome shotgun (WGS) entry which is preliminary data.</text>
</comment>
<gene>
    <name evidence="7" type="ORF">AU378_20400</name>
</gene>
<name>A0A135W295_9FLAO</name>
<evidence type="ECO:0000256" key="2">
    <source>
        <dbReference type="ARBA" id="ARBA00010961"/>
    </source>
</evidence>
<dbReference type="Proteomes" id="UP000070513">
    <property type="component" value="Unassembled WGS sequence"/>
</dbReference>
<comment type="function">
    <text evidence="1 6">Required for the transposition of the insertion element.</text>
</comment>
<dbReference type="Pfam" id="PF00872">
    <property type="entry name" value="Transposase_mut"/>
    <property type="match status" value="1"/>
</dbReference>
<dbReference type="GO" id="GO:0004803">
    <property type="term" value="F:transposase activity"/>
    <property type="evidence" value="ECO:0007669"/>
    <property type="project" value="UniProtKB-UniRule"/>
</dbReference>
<evidence type="ECO:0000256" key="1">
    <source>
        <dbReference type="ARBA" id="ARBA00002190"/>
    </source>
</evidence>
<dbReference type="GO" id="GO:0003677">
    <property type="term" value="F:DNA binding"/>
    <property type="evidence" value="ECO:0007669"/>
    <property type="project" value="UniProtKB-UniRule"/>
</dbReference>
<protein>
    <recommendedName>
        <fullName evidence="6">Mutator family transposase</fullName>
    </recommendedName>
</protein>
<organism evidence="7 8">
    <name type="scientific">Chryseobacterium kwangjuense</name>
    <dbReference type="NCBI Taxonomy" id="267125"/>
    <lineage>
        <taxon>Bacteria</taxon>
        <taxon>Pseudomonadati</taxon>
        <taxon>Bacteroidota</taxon>
        <taxon>Flavobacteriia</taxon>
        <taxon>Flavobacteriales</taxon>
        <taxon>Weeksellaceae</taxon>
        <taxon>Chryseobacterium group</taxon>
        <taxon>Chryseobacterium</taxon>
    </lineage>
</organism>
<evidence type="ECO:0000256" key="5">
    <source>
        <dbReference type="ARBA" id="ARBA00023172"/>
    </source>
</evidence>
<evidence type="ECO:0000256" key="6">
    <source>
        <dbReference type="RuleBase" id="RU365089"/>
    </source>
</evidence>
<evidence type="ECO:0000256" key="3">
    <source>
        <dbReference type="ARBA" id="ARBA00022578"/>
    </source>
</evidence>
<dbReference type="PANTHER" id="PTHR33217:SF8">
    <property type="entry name" value="MUTATOR FAMILY TRANSPOSASE"/>
    <property type="match status" value="1"/>
</dbReference>
<evidence type="ECO:0000256" key="4">
    <source>
        <dbReference type="ARBA" id="ARBA00023125"/>
    </source>
</evidence>
<dbReference type="AlphaFoldDB" id="A0A135W295"/>
<proteinExistence type="inferred from homology"/>
<comment type="similarity">
    <text evidence="2 6">Belongs to the transposase mutator family.</text>
</comment>
<keyword evidence="4 6" id="KW-0238">DNA-binding</keyword>
<keyword evidence="3 6" id="KW-0815">Transposition</keyword>
<evidence type="ECO:0000313" key="8">
    <source>
        <dbReference type="Proteomes" id="UP000070513"/>
    </source>
</evidence>
<dbReference type="EMBL" id="LPUR01000019">
    <property type="protein sequence ID" value="KXH79027.1"/>
    <property type="molecule type" value="Genomic_DNA"/>
</dbReference>